<feature type="binding site" evidence="7">
    <location>
        <position position="212"/>
    </location>
    <ligand>
        <name>Fe(2+)</name>
        <dbReference type="ChEBI" id="CHEBI:29033"/>
    </ligand>
</feature>
<dbReference type="PROSITE" id="PS00534">
    <property type="entry name" value="FERROCHELATASE"/>
    <property type="match status" value="1"/>
</dbReference>
<dbReference type="CDD" id="cd03411">
    <property type="entry name" value="Ferrochelatase_N"/>
    <property type="match status" value="1"/>
</dbReference>
<evidence type="ECO:0000256" key="5">
    <source>
        <dbReference type="ARBA" id="ARBA00023244"/>
    </source>
</evidence>
<dbReference type="SUPFAM" id="SSF53800">
    <property type="entry name" value="Chelatase"/>
    <property type="match status" value="1"/>
</dbReference>
<keyword evidence="2 7" id="KW-0408">Iron</keyword>
<dbReference type="EC" id="4.98.1.1" evidence="7 8"/>
<evidence type="ECO:0000313" key="9">
    <source>
        <dbReference type="EMBL" id="MBK1726623.1"/>
    </source>
</evidence>
<keyword evidence="3 7" id="KW-0350">Heme biosynthesis</keyword>
<dbReference type="NCBIfam" id="TIGR00109">
    <property type="entry name" value="hemH"/>
    <property type="match status" value="1"/>
</dbReference>
<name>A0ABS1E534_9GAMM</name>
<proteinExistence type="inferred from homology"/>
<evidence type="ECO:0000256" key="4">
    <source>
        <dbReference type="ARBA" id="ARBA00023239"/>
    </source>
</evidence>
<dbReference type="Gene3D" id="3.40.50.1400">
    <property type="match status" value="2"/>
</dbReference>
<evidence type="ECO:0000256" key="3">
    <source>
        <dbReference type="ARBA" id="ARBA00023133"/>
    </source>
</evidence>
<dbReference type="InterPro" id="IPR019772">
    <property type="entry name" value="Ferrochelatase_AS"/>
</dbReference>
<comment type="function">
    <text evidence="7 8">Catalyzes the ferrous insertion into protoporphyrin IX.</text>
</comment>
<feature type="binding site" evidence="7">
    <location>
        <position position="294"/>
    </location>
    <ligand>
        <name>Fe(2+)</name>
        <dbReference type="ChEBI" id="CHEBI:29033"/>
    </ligand>
</feature>
<dbReference type="HAMAP" id="MF_00323">
    <property type="entry name" value="Ferrochelatase"/>
    <property type="match status" value="1"/>
</dbReference>
<dbReference type="InterPro" id="IPR033659">
    <property type="entry name" value="Ferrochelatase_N"/>
</dbReference>
<dbReference type="Pfam" id="PF00762">
    <property type="entry name" value="Ferrochelatase"/>
    <property type="match status" value="1"/>
</dbReference>
<evidence type="ECO:0000256" key="6">
    <source>
        <dbReference type="ARBA" id="ARBA00024536"/>
    </source>
</evidence>
<comment type="subcellular location">
    <subcellularLocation>
        <location evidence="7 8">Cytoplasm</location>
    </subcellularLocation>
</comment>
<evidence type="ECO:0000256" key="7">
    <source>
        <dbReference type="HAMAP-Rule" id="MF_00323"/>
    </source>
</evidence>
<dbReference type="Proteomes" id="UP000738126">
    <property type="component" value="Unassembled WGS sequence"/>
</dbReference>
<dbReference type="InterPro" id="IPR033644">
    <property type="entry name" value="Ferrochelatase_C"/>
</dbReference>
<protein>
    <recommendedName>
        <fullName evidence="7 8">Ferrochelatase</fullName>
        <ecNumber evidence="7 8">4.98.1.1</ecNumber>
    </recommendedName>
    <alternativeName>
        <fullName evidence="7">Heme synthase</fullName>
    </alternativeName>
    <alternativeName>
        <fullName evidence="7">Protoheme ferro-lyase</fullName>
    </alternativeName>
</protein>
<dbReference type="PANTHER" id="PTHR11108:SF1">
    <property type="entry name" value="FERROCHELATASE, MITOCHONDRIAL"/>
    <property type="match status" value="1"/>
</dbReference>
<organism evidence="9 10">
    <name type="scientific">Halorhodospira neutriphila</name>
    <dbReference type="NCBI Taxonomy" id="168379"/>
    <lineage>
        <taxon>Bacteria</taxon>
        <taxon>Pseudomonadati</taxon>
        <taxon>Pseudomonadota</taxon>
        <taxon>Gammaproteobacteria</taxon>
        <taxon>Chromatiales</taxon>
        <taxon>Ectothiorhodospiraceae</taxon>
        <taxon>Halorhodospira</taxon>
    </lineage>
</organism>
<comment type="caution">
    <text evidence="9">The sequence shown here is derived from an EMBL/GenBank/DDBJ whole genome shotgun (WGS) entry which is preliminary data.</text>
</comment>
<gene>
    <name evidence="7" type="primary">hemH</name>
    <name evidence="9" type="ORF">CKO13_06205</name>
</gene>
<dbReference type="InterPro" id="IPR001015">
    <property type="entry name" value="Ferrochelatase"/>
</dbReference>
<evidence type="ECO:0000256" key="1">
    <source>
        <dbReference type="ARBA" id="ARBA00007718"/>
    </source>
</evidence>
<evidence type="ECO:0000256" key="2">
    <source>
        <dbReference type="ARBA" id="ARBA00023004"/>
    </source>
</evidence>
<evidence type="ECO:0000256" key="8">
    <source>
        <dbReference type="RuleBase" id="RU000607"/>
    </source>
</evidence>
<keyword evidence="7 8" id="KW-0963">Cytoplasm</keyword>
<comment type="pathway">
    <text evidence="7 8">Porphyrin-containing compound metabolism; protoheme biosynthesis; protoheme from protoporphyrin-IX: step 1/1.</text>
</comment>
<dbReference type="PANTHER" id="PTHR11108">
    <property type="entry name" value="FERROCHELATASE"/>
    <property type="match status" value="1"/>
</dbReference>
<dbReference type="EMBL" id="NRSH01000055">
    <property type="protein sequence ID" value="MBK1726623.1"/>
    <property type="molecule type" value="Genomic_DNA"/>
</dbReference>
<evidence type="ECO:0000313" key="10">
    <source>
        <dbReference type="Proteomes" id="UP000738126"/>
    </source>
</evidence>
<sequence length="372" mass="42474">MKLYSAKRSFRHDEVPALGVLIANLGTPDEPTPSALRRYLHAFLSDPRVIELPRWRWWPILYGMVLRTRPKKSAEAYQEVWGEDGSPLLSIGKRQAEGIQQRLEARNAVGPFAVELGMRYGNPSIASALRRLREAGARRIVALPLYPQYSASTTGSTFDAVAQELMRWRWVPEFRLIGQYHDDKGYIEALANSIREHWAREGQGERLLFSFHGMPKRYLFDGDPYHCQCQKTARLVAQRLGLAPGSWDVAFQSRFGNEEWLKPYTDETVVQLARDEGVKRLDVICPGFAADCLETLEEIAGENREYFEANGGERLAYIPALNDRHDHLDALARLILQHAQGWPEAAASRDWEEERWQLAETAERARRMGAQA</sequence>
<keyword evidence="7" id="KW-0479">Metal-binding</keyword>
<dbReference type="CDD" id="cd00419">
    <property type="entry name" value="Ferrochelatase_C"/>
    <property type="match status" value="1"/>
</dbReference>
<dbReference type="RefSeq" id="WP_200257994.1">
    <property type="nucleotide sequence ID" value="NZ_NRSH01000055.1"/>
</dbReference>
<keyword evidence="10" id="KW-1185">Reference proteome</keyword>
<keyword evidence="5 7" id="KW-0627">Porphyrin biosynthesis</keyword>
<accession>A0ABS1E534</accession>
<comment type="catalytic activity">
    <reaction evidence="6">
        <text>Fe-coproporphyrin III + 2 H(+) = coproporphyrin III + Fe(2+)</text>
        <dbReference type="Rhea" id="RHEA:49572"/>
        <dbReference type="ChEBI" id="CHEBI:15378"/>
        <dbReference type="ChEBI" id="CHEBI:29033"/>
        <dbReference type="ChEBI" id="CHEBI:68438"/>
        <dbReference type="ChEBI" id="CHEBI:131725"/>
        <dbReference type="EC" id="4.99.1.9"/>
    </reaction>
    <physiologicalReaction direction="right-to-left" evidence="6">
        <dbReference type="Rhea" id="RHEA:49574"/>
    </physiologicalReaction>
</comment>
<comment type="similarity">
    <text evidence="1 7 8">Belongs to the ferrochelatase family.</text>
</comment>
<keyword evidence="4 7" id="KW-0456">Lyase</keyword>
<reference evidence="9 10" key="1">
    <citation type="journal article" date="2020" name="Microorganisms">
        <title>Osmotic Adaptation and Compatible Solute Biosynthesis of Phototrophic Bacteria as Revealed from Genome Analyses.</title>
        <authorList>
            <person name="Imhoff J.F."/>
            <person name="Rahn T."/>
            <person name="Kunzel S."/>
            <person name="Keller A."/>
            <person name="Neulinger S.C."/>
        </authorList>
    </citation>
    <scope>NUCLEOTIDE SEQUENCE [LARGE SCALE GENOMIC DNA]</scope>
    <source>
        <strain evidence="9 10">DSM 15116</strain>
    </source>
</reference>
<comment type="catalytic activity">
    <reaction evidence="7 8">
        <text>heme b + 2 H(+) = protoporphyrin IX + Fe(2+)</text>
        <dbReference type="Rhea" id="RHEA:22584"/>
        <dbReference type="ChEBI" id="CHEBI:15378"/>
        <dbReference type="ChEBI" id="CHEBI:29033"/>
        <dbReference type="ChEBI" id="CHEBI:57306"/>
        <dbReference type="ChEBI" id="CHEBI:60344"/>
        <dbReference type="EC" id="4.98.1.1"/>
    </reaction>
</comment>